<dbReference type="Gene3D" id="1.10.287.1080">
    <property type="entry name" value="MazG-like"/>
    <property type="match status" value="1"/>
</dbReference>
<evidence type="ECO:0000313" key="2">
    <source>
        <dbReference type="Proteomes" id="UP000066737"/>
    </source>
</evidence>
<gene>
    <name evidence="1" type="ORF">HHUB_4182</name>
</gene>
<dbReference type="RefSeq" id="WP_272948288.1">
    <property type="nucleotide sequence ID" value="NZ_LN831303.1"/>
</dbReference>
<keyword evidence="2" id="KW-1185">Reference proteome</keyword>
<evidence type="ECO:0000313" key="1">
    <source>
        <dbReference type="EMBL" id="CQH63770.1"/>
    </source>
</evidence>
<dbReference type="KEGG" id="hhb:Hhub_4182"/>
<proteinExistence type="predicted"/>
<dbReference type="EMBL" id="LN831303">
    <property type="protein sequence ID" value="CQH63770.1"/>
    <property type="molecule type" value="Genomic_DNA"/>
</dbReference>
<geneLocation type="plasmid" evidence="2">
    <name>pSTJ001</name>
</geneLocation>
<dbReference type="Proteomes" id="UP000066737">
    <property type="component" value="Plasmid pSTJ001"/>
</dbReference>
<dbReference type="AlphaFoldDB" id="A0A0U5HB11"/>
<name>A0A0U5HB11_9EURY</name>
<organism evidence="1 2">
    <name type="scientific">Halobacterium hubeiense</name>
    <dbReference type="NCBI Taxonomy" id="1407499"/>
    <lineage>
        <taxon>Archaea</taxon>
        <taxon>Methanobacteriati</taxon>
        <taxon>Methanobacteriota</taxon>
        <taxon>Stenosarchaea group</taxon>
        <taxon>Halobacteria</taxon>
        <taxon>Halobacteriales</taxon>
        <taxon>Halobacteriaceae</taxon>
        <taxon>Halobacterium</taxon>
    </lineage>
</organism>
<protein>
    <submittedName>
        <fullName evidence="1">Uncharacterized protein</fullName>
    </submittedName>
</protein>
<accession>A0A0U5HB11</accession>
<sequence length="41" mass="4743">MASTLDIDLEQAVEEKLAANEQRFDEEAAEEITEQLQSYQR</sequence>
<dbReference type="GeneID" id="78737119"/>
<reference evidence="2" key="1">
    <citation type="journal article" date="2016" name="Environ. Microbiol.">
        <title>The complete genome of a viable archaeum isolated from 123-million-year-old rock salt.</title>
        <authorList>
            <person name="Jaakkola S.T."/>
            <person name="Pfeiffer F."/>
            <person name="Ravantti J.J."/>
            <person name="Guo Q."/>
            <person name="Liu Y."/>
            <person name="Chen X."/>
            <person name="Ma H."/>
            <person name="Yang C."/>
            <person name="Oksanen H.M."/>
            <person name="Bamford D.H."/>
        </authorList>
    </citation>
    <scope>NUCLEOTIDE SEQUENCE</scope>
    <source>
        <strain evidence="2">JI20-1</strain>
        <plasmid evidence="2">Plasmid pSTJ001</plasmid>
    </source>
</reference>